<comment type="subcellular location">
    <subcellularLocation>
        <location evidence="1">Cell membrane</location>
    </subcellularLocation>
</comment>
<dbReference type="InterPro" id="IPR003362">
    <property type="entry name" value="Bact_transf"/>
</dbReference>
<comment type="similarity">
    <text evidence="2">Belongs to the bacterial sugar transferase family.</text>
</comment>
<evidence type="ECO:0000256" key="2">
    <source>
        <dbReference type="ARBA" id="ARBA00006464"/>
    </source>
</evidence>
<comment type="caution">
    <text evidence="11">The sequence shown here is derived from an EMBL/GenBank/DDBJ whole genome shotgun (WGS) entry which is preliminary data.</text>
</comment>
<proteinExistence type="inferred from homology"/>
<keyword evidence="12" id="KW-1185">Reference proteome</keyword>
<keyword evidence="6 9" id="KW-1133">Transmembrane helix</keyword>
<accession>A0ABY2X6C3</accession>
<name>A0ABY2X6C3_9RHOB</name>
<dbReference type="PANTHER" id="PTHR30576:SF4">
    <property type="entry name" value="UNDECAPRENYL-PHOSPHATE GALACTOSE PHOSPHOTRANSFERASE"/>
    <property type="match status" value="1"/>
</dbReference>
<keyword evidence="5 9" id="KW-0812">Transmembrane</keyword>
<dbReference type="RefSeq" id="WP_138865128.1">
    <property type="nucleotide sequence ID" value="NZ_VCPC01000004.1"/>
</dbReference>
<sequence length="229" mass="25943">MTIQINDLDRREAAPVVGRFTVPTEERTQLYRNAGKRSLDIALVLLSAPIVLPVILMLAALVALDGHNPFYLQNRVGKNGRVFKIFKLRSMVPNAKASLKDILAKNSEARAEWEANQKLRHDPRITRLGRIIRNTSLDELPQLLNVLKGDMSLIGPRPMMIEQIPLYPDNCYYAMRPGISGLWQVTDRNASTFAERATYDAEYHRRLSLWLDITILARTFGVVMRGTGC</sequence>
<evidence type="ECO:0000313" key="12">
    <source>
        <dbReference type="Proteomes" id="UP001191082"/>
    </source>
</evidence>
<evidence type="ECO:0000256" key="6">
    <source>
        <dbReference type="ARBA" id="ARBA00022989"/>
    </source>
</evidence>
<evidence type="ECO:0000256" key="8">
    <source>
        <dbReference type="ARBA" id="ARBA00023169"/>
    </source>
</evidence>
<evidence type="ECO:0000256" key="3">
    <source>
        <dbReference type="ARBA" id="ARBA00022475"/>
    </source>
</evidence>
<dbReference type="PANTHER" id="PTHR30576">
    <property type="entry name" value="COLANIC BIOSYNTHESIS UDP-GLUCOSE LIPID CARRIER TRANSFERASE"/>
    <property type="match status" value="1"/>
</dbReference>
<keyword evidence="4 11" id="KW-0808">Transferase</keyword>
<evidence type="ECO:0000256" key="4">
    <source>
        <dbReference type="ARBA" id="ARBA00022679"/>
    </source>
</evidence>
<protein>
    <submittedName>
        <fullName evidence="11">Sugar transferase</fullName>
    </submittedName>
</protein>
<dbReference type="Proteomes" id="UP001191082">
    <property type="component" value="Unassembled WGS sequence"/>
</dbReference>
<evidence type="ECO:0000256" key="7">
    <source>
        <dbReference type="ARBA" id="ARBA00023136"/>
    </source>
</evidence>
<dbReference type="GO" id="GO:0016740">
    <property type="term" value="F:transferase activity"/>
    <property type="evidence" value="ECO:0007669"/>
    <property type="project" value="UniProtKB-KW"/>
</dbReference>
<evidence type="ECO:0000256" key="1">
    <source>
        <dbReference type="ARBA" id="ARBA00004236"/>
    </source>
</evidence>
<feature type="domain" description="Bacterial sugar transferase" evidence="10">
    <location>
        <begin position="36"/>
        <end position="224"/>
    </location>
</feature>
<keyword evidence="3" id="KW-1003">Cell membrane</keyword>
<dbReference type="Pfam" id="PF02397">
    <property type="entry name" value="Bac_transf"/>
    <property type="match status" value="1"/>
</dbReference>
<evidence type="ECO:0000256" key="9">
    <source>
        <dbReference type="SAM" id="Phobius"/>
    </source>
</evidence>
<organism evidence="11 12">
    <name type="scientific">Arenibacterium halophilum</name>
    <dbReference type="NCBI Taxonomy" id="2583821"/>
    <lineage>
        <taxon>Bacteria</taxon>
        <taxon>Pseudomonadati</taxon>
        <taxon>Pseudomonadota</taxon>
        <taxon>Alphaproteobacteria</taxon>
        <taxon>Rhodobacterales</taxon>
        <taxon>Paracoccaceae</taxon>
        <taxon>Arenibacterium</taxon>
    </lineage>
</organism>
<reference evidence="11 12" key="1">
    <citation type="submission" date="2019-05" db="EMBL/GenBank/DDBJ databases">
        <title>Marivita sp. nov. isolated from sea sediment.</title>
        <authorList>
            <person name="Kim W."/>
        </authorList>
    </citation>
    <scope>NUCLEOTIDE SEQUENCE [LARGE SCALE GENOMIC DNA]</scope>
    <source>
        <strain evidence="11 12">CAU 1492</strain>
    </source>
</reference>
<feature type="transmembrane region" description="Helical" evidence="9">
    <location>
        <begin position="41"/>
        <end position="64"/>
    </location>
</feature>
<dbReference type="EMBL" id="VCPC01000004">
    <property type="protein sequence ID" value="TMV10554.1"/>
    <property type="molecule type" value="Genomic_DNA"/>
</dbReference>
<gene>
    <name evidence="11" type="ORF">FGK64_17380</name>
</gene>
<evidence type="ECO:0000313" key="11">
    <source>
        <dbReference type="EMBL" id="TMV10554.1"/>
    </source>
</evidence>
<evidence type="ECO:0000259" key="10">
    <source>
        <dbReference type="Pfam" id="PF02397"/>
    </source>
</evidence>
<keyword evidence="7 9" id="KW-0472">Membrane</keyword>
<evidence type="ECO:0000256" key="5">
    <source>
        <dbReference type="ARBA" id="ARBA00022692"/>
    </source>
</evidence>
<keyword evidence="8" id="KW-0270">Exopolysaccharide synthesis</keyword>